<evidence type="ECO:0000256" key="1">
    <source>
        <dbReference type="ARBA" id="ARBA00022679"/>
    </source>
</evidence>
<organism evidence="7 8">
    <name type="scientific">Alosa alosa</name>
    <name type="common">allis shad</name>
    <dbReference type="NCBI Taxonomy" id="278164"/>
    <lineage>
        <taxon>Eukaryota</taxon>
        <taxon>Metazoa</taxon>
        <taxon>Chordata</taxon>
        <taxon>Craniata</taxon>
        <taxon>Vertebrata</taxon>
        <taxon>Euteleostomi</taxon>
        <taxon>Actinopterygii</taxon>
        <taxon>Neopterygii</taxon>
        <taxon>Teleostei</taxon>
        <taxon>Clupei</taxon>
        <taxon>Clupeiformes</taxon>
        <taxon>Clupeoidei</taxon>
        <taxon>Clupeidae</taxon>
        <taxon>Alosa</taxon>
    </lineage>
</organism>
<dbReference type="Proteomes" id="UP000823561">
    <property type="component" value="Chromosome 1"/>
</dbReference>
<comment type="caution">
    <text evidence="7">The sequence shown here is derived from an EMBL/GenBank/DDBJ whole genome shotgun (WGS) entry which is preliminary data.</text>
</comment>
<dbReference type="PROSITE" id="PS00626">
    <property type="entry name" value="RCC1_2"/>
    <property type="match status" value="3"/>
</dbReference>
<dbReference type="SMART" id="SM00119">
    <property type="entry name" value="HECTc"/>
    <property type="match status" value="1"/>
</dbReference>
<evidence type="ECO:0000256" key="3">
    <source>
        <dbReference type="ARBA" id="ARBA00022786"/>
    </source>
</evidence>
<name>A0AAV6HEH8_9TELE</name>
<dbReference type="InterPro" id="IPR000408">
    <property type="entry name" value="Reg_chr_condens"/>
</dbReference>
<dbReference type="PROSITE" id="PS50012">
    <property type="entry name" value="RCC1_3"/>
    <property type="match status" value="5"/>
</dbReference>
<keyword evidence="8" id="KW-1185">Reference proteome</keyword>
<feature type="repeat" description="RCC1" evidence="5">
    <location>
        <begin position="192"/>
        <end position="243"/>
    </location>
</feature>
<evidence type="ECO:0000313" key="8">
    <source>
        <dbReference type="Proteomes" id="UP000823561"/>
    </source>
</evidence>
<feature type="repeat" description="RCC1" evidence="5">
    <location>
        <begin position="244"/>
        <end position="295"/>
    </location>
</feature>
<dbReference type="Gene3D" id="3.30.2160.10">
    <property type="entry name" value="Hect, E3 ligase catalytic domain"/>
    <property type="match status" value="1"/>
</dbReference>
<proteinExistence type="predicted"/>
<keyword evidence="2" id="KW-0677">Repeat</keyword>
<dbReference type="InterPro" id="IPR051709">
    <property type="entry name" value="Ub-ligase/GTPase-reg"/>
</dbReference>
<evidence type="ECO:0000256" key="4">
    <source>
        <dbReference type="PROSITE-ProRule" id="PRU00104"/>
    </source>
</evidence>
<protein>
    <recommendedName>
        <fullName evidence="6">HECT domain-containing protein</fullName>
    </recommendedName>
</protein>
<dbReference type="Gene3D" id="2.130.10.30">
    <property type="entry name" value="Regulator of chromosome condensation 1/beta-lactamase-inhibitor protein II"/>
    <property type="match status" value="1"/>
</dbReference>
<dbReference type="Pfam" id="PF00632">
    <property type="entry name" value="HECT"/>
    <property type="match status" value="1"/>
</dbReference>
<dbReference type="PRINTS" id="PR00633">
    <property type="entry name" value="RCCNDNSATION"/>
</dbReference>
<dbReference type="GO" id="GO:0006511">
    <property type="term" value="P:ubiquitin-dependent protein catabolic process"/>
    <property type="evidence" value="ECO:0007669"/>
    <property type="project" value="TreeGrafter"/>
</dbReference>
<evidence type="ECO:0000256" key="5">
    <source>
        <dbReference type="PROSITE-ProRule" id="PRU00235"/>
    </source>
</evidence>
<dbReference type="GO" id="GO:0061630">
    <property type="term" value="F:ubiquitin protein ligase activity"/>
    <property type="evidence" value="ECO:0007669"/>
    <property type="project" value="TreeGrafter"/>
</dbReference>
<dbReference type="GO" id="GO:0016567">
    <property type="term" value="P:protein ubiquitination"/>
    <property type="evidence" value="ECO:0007669"/>
    <property type="project" value="TreeGrafter"/>
</dbReference>
<dbReference type="Gene3D" id="3.30.2410.10">
    <property type="entry name" value="Hect, E3 ligase catalytic domain"/>
    <property type="match status" value="1"/>
</dbReference>
<dbReference type="Pfam" id="PF25390">
    <property type="entry name" value="WD40_RLD"/>
    <property type="match status" value="1"/>
</dbReference>
<evidence type="ECO:0000256" key="2">
    <source>
        <dbReference type="ARBA" id="ARBA00022737"/>
    </source>
</evidence>
<dbReference type="InterPro" id="IPR000569">
    <property type="entry name" value="HECT_dom"/>
</dbReference>
<accession>A0AAV6HEH8</accession>
<feature type="repeat" description="RCC1" evidence="5">
    <location>
        <begin position="86"/>
        <end position="138"/>
    </location>
</feature>
<dbReference type="SUPFAM" id="SSF56204">
    <property type="entry name" value="Hect, E3 ligase catalytic domain"/>
    <property type="match status" value="1"/>
</dbReference>
<dbReference type="GO" id="GO:0005737">
    <property type="term" value="C:cytoplasm"/>
    <property type="evidence" value="ECO:0007669"/>
    <property type="project" value="TreeGrafter"/>
</dbReference>
<evidence type="ECO:0000313" key="7">
    <source>
        <dbReference type="EMBL" id="KAG5285754.1"/>
    </source>
</evidence>
<keyword evidence="1" id="KW-0808">Transferase</keyword>
<dbReference type="AlphaFoldDB" id="A0AAV6HEH8"/>
<evidence type="ECO:0000259" key="6">
    <source>
        <dbReference type="PROSITE" id="PS50237"/>
    </source>
</evidence>
<dbReference type="PROSITE" id="PS50237">
    <property type="entry name" value="HECT"/>
    <property type="match status" value="1"/>
</dbReference>
<dbReference type="EMBL" id="JADWDJ010000001">
    <property type="protein sequence ID" value="KAG5285754.1"/>
    <property type="molecule type" value="Genomic_DNA"/>
</dbReference>
<sequence>MYCWGEAKLQELNILAKKDMCHNFDAVGLQKAVLTKAIRHLSIGDEVTVILWENGFASMAIRKQNGSRWKKISLTRNGNIVAVCVGATHAILLTKEGALLHWNSSDVSSVPKCLANVQNRQVVQIACGDNHSVALIKDGQVFTWGQNSNGQLGLGKGEPSTMSPQPLKSLAGIPLSQISAGGDHTFALSLSGAVFGWGKNSAGQLGLGDLSDRPEPVDVSCLSLKKTIFISCGVEHTAILVKDGVVFTCGSGRYGQLGHNSFRDELRPRLVAELWGSKVSQIACGRYHTLALVESQGTIYAFGCGEQGQLGSGQTDNQAVPLPVDIPQEQNSEGAIKRIFAGANQSFAVKKSGEDWVASHPNFDQIKMTWELNFEIADRWISSNSKSWTMTKRNITKILSSVSCVNGSFLEKSSDKHYSTSEYQCGLDLSMARQFFEKLSQSEKVLKEVESVVQQHLLPSLSPSPAGVEGLRVYLILPELLRVLLKQHRGTDLTVLLAEAILRLHPDSLRILESYWSRIGYSFFRTVVKNFHSVSKNSSQSSKKVAEMLQKLYAVNSLRHSRLNDSHFHIKEINNFLFELELMARQEYFNIFFWGESSKAMQIFAKFYTEVIQYLTAFPCIFDMEAKQKVFQLNVTSNSVQDRLTGIIPQTNHNTLRVQRQTLLKDTFEYLQRNIHDFHMPLKVKFVEENGIDDGGISQEFFRLLSKALISEDCNLLLEIFEESELVWFMSDECKSVDVYMDIGTIFGMALYNQCLVNIPFPSALFKKLLGERPTLRDLEELSPCQARCLKALLDYEDEELELLEQDFRVKGQDLIPNGGEVFVTKGNRKKFVDLYVDFVFNKSMARQFEAFAEGFGRACPEQTWRMFSPDELRMLICGEAKYEWEDLRKVAKYERCESSDLLILNFWRVLFELSKEDQLKFLSFIYGTDRIPIGGLAKRDMRIVRLNMDNPDEYFPLANACYGVLQLPNYSSVDILRDKLTHAINYCDVFGMT</sequence>
<dbReference type="PANTHER" id="PTHR45622">
    <property type="entry name" value="UBIQUITIN-PROTEIN LIGASE E3A-RELATED"/>
    <property type="match status" value="1"/>
</dbReference>
<feature type="repeat" description="RCC1" evidence="5">
    <location>
        <begin position="297"/>
        <end position="352"/>
    </location>
</feature>
<feature type="repeat" description="RCC1" evidence="5">
    <location>
        <begin position="139"/>
        <end position="191"/>
    </location>
</feature>
<dbReference type="SUPFAM" id="SSF50985">
    <property type="entry name" value="RCC1/BLIP-II"/>
    <property type="match status" value="1"/>
</dbReference>
<gene>
    <name evidence="7" type="ORF">AALO_G00007080</name>
</gene>
<reference evidence="7 8" key="1">
    <citation type="submission" date="2020-10" db="EMBL/GenBank/DDBJ databases">
        <title>Chromosome-scale genome assembly of the Allis shad, Alosa alosa.</title>
        <authorList>
            <person name="Margot Z."/>
            <person name="Christophe K."/>
            <person name="Cabau C."/>
            <person name="Louis A."/>
            <person name="Berthelot C."/>
            <person name="Parey E."/>
            <person name="Roest Crollius H."/>
            <person name="Montfort J."/>
            <person name="Robinson-Rechavi M."/>
            <person name="Bucao C."/>
            <person name="Bouchez O."/>
            <person name="Gislard M."/>
            <person name="Lluch J."/>
            <person name="Milhes M."/>
            <person name="Lampietro C."/>
            <person name="Lopez Roques C."/>
            <person name="Donnadieu C."/>
            <person name="Braasch I."/>
            <person name="Desvignes T."/>
            <person name="Postlethwait J."/>
            <person name="Bobe J."/>
            <person name="Guiguen Y."/>
        </authorList>
    </citation>
    <scope>NUCLEOTIDE SEQUENCE [LARGE SCALE GENOMIC DNA]</scope>
    <source>
        <strain evidence="7">M-15738</strain>
        <tissue evidence="7">Blood</tissue>
    </source>
</reference>
<feature type="active site" description="Glycyl thioester intermediate" evidence="4">
    <location>
        <position position="962"/>
    </location>
</feature>
<dbReference type="Gene3D" id="3.90.1750.10">
    <property type="entry name" value="Hect, E3 ligase catalytic domains"/>
    <property type="match status" value="1"/>
</dbReference>
<dbReference type="InterPro" id="IPR035983">
    <property type="entry name" value="Hect_E3_ubiquitin_ligase"/>
</dbReference>
<dbReference type="InterPro" id="IPR058923">
    <property type="entry name" value="RCC1-like_dom"/>
</dbReference>
<keyword evidence="3 4" id="KW-0833">Ubl conjugation pathway</keyword>
<feature type="domain" description="HECT" evidence="6">
    <location>
        <begin position="674"/>
        <end position="994"/>
    </location>
</feature>
<dbReference type="InterPro" id="IPR009091">
    <property type="entry name" value="RCC1/BLIP-II"/>
</dbReference>
<dbReference type="PANTHER" id="PTHR45622:SF73">
    <property type="entry name" value="E3 UBIQUITIN-PROTEIN LIGASE HERC4-LIKE ISOFORM X1-RELATED"/>
    <property type="match status" value="1"/>
</dbReference>